<dbReference type="PANTHER" id="PTHR12386">
    <property type="entry name" value="ATP SYNTHASE SUBUNIT"/>
    <property type="match status" value="1"/>
</dbReference>
<reference evidence="11 12" key="1">
    <citation type="submission" date="2020-08" db="EMBL/GenBank/DDBJ databases">
        <title>Aphidius gifuensis genome sequencing and assembly.</title>
        <authorList>
            <person name="Du Z."/>
        </authorList>
    </citation>
    <scope>NUCLEOTIDE SEQUENCE [LARGE SCALE GENOMIC DNA]</scope>
    <source>
        <strain evidence="11">YNYX2018</strain>
        <tissue evidence="11">Adults</tissue>
    </source>
</reference>
<dbReference type="InterPro" id="IPR016702">
    <property type="entry name" value="ATP5MG_metazoa"/>
</dbReference>
<dbReference type="AlphaFoldDB" id="A0A835CVQ9"/>
<evidence type="ECO:0000256" key="7">
    <source>
        <dbReference type="ARBA" id="ARBA00023128"/>
    </source>
</evidence>
<accession>A0A835CVQ9</accession>
<evidence type="ECO:0000313" key="12">
    <source>
        <dbReference type="Proteomes" id="UP000639338"/>
    </source>
</evidence>
<evidence type="ECO:0000256" key="1">
    <source>
        <dbReference type="ARBA" id="ARBA00004325"/>
    </source>
</evidence>
<dbReference type="Pfam" id="PF04718">
    <property type="entry name" value="ATP-synt_G"/>
    <property type="match status" value="1"/>
</dbReference>
<protein>
    <recommendedName>
        <fullName evidence="10">ATP synthase subunit g</fullName>
        <shortName evidence="10">ATPase subunit g</shortName>
    </recommendedName>
</protein>
<evidence type="ECO:0000256" key="8">
    <source>
        <dbReference type="ARBA" id="ARBA00023136"/>
    </source>
</evidence>
<evidence type="ECO:0000256" key="4">
    <source>
        <dbReference type="ARBA" id="ARBA00022547"/>
    </source>
</evidence>
<evidence type="ECO:0000256" key="6">
    <source>
        <dbReference type="ARBA" id="ARBA00023065"/>
    </source>
</evidence>
<dbReference type="GO" id="GO:0015078">
    <property type="term" value="F:proton transmembrane transporter activity"/>
    <property type="evidence" value="ECO:0007669"/>
    <property type="project" value="UniProtKB-UniRule"/>
</dbReference>
<gene>
    <name evidence="11" type="ORF">HCN44_009737</name>
</gene>
<keyword evidence="4 10" id="KW-0138">CF(0)</keyword>
<dbReference type="GO" id="GO:0015986">
    <property type="term" value="P:proton motive force-driven ATP synthesis"/>
    <property type="evidence" value="ECO:0007669"/>
    <property type="project" value="UniProtKB-UniRule"/>
</dbReference>
<dbReference type="InterPro" id="IPR006808">
    <property type="entry name" value="ATP_synth_F0_gsu_mt"/>
</dbReference>
<dbReference type="PIRSF" id="PIRSF017835">
    <property type="entry name" value="ATP-synth_g_mitoch_animal"/>
    <property type="match status" value="1"/>
</dbReference>
<dbReference type="GO" id="GO:0031966">
    <property type="term" value="C:mitochondrial membrane"/>
    <property type="evidence" value="ECO:0007669"/>
    <property type="project" value="UniProtKB-SubCell"/>
</dbReference>
<evidence type="ECO:0000256" key="3">
    <source>
        <dbReference type="ARBA" id="ARBA00022448"/>
    </source>
</evidence>
<dbReference type="EMBL" id="JACMRX010000001">
    <property type="protein sequence ID" value="KAF7998339.1"/>
    <property type="molecule type" value="Genomic_DNA"/>
</dbReference>
<name>A0A835CVQ9_APHGI</name>
<evidence type="ECO:0000256" key="9">
    <source>
        <dbReference type="ARBA" id="ARBA00023310"/>
    </source>
</evidence>
<evidence type="ECO:0000256" key="5">
    <source>
        <dbReference type="ARBA" id="ARBA00022781"/>
    </source>
</evidence>
<keyword evidence="9 10" id="KW-0066">ATP synthesis</keyword>
<keyword evidence="5 10" id="KW-0375">Hydrogen ion transport</keyword>
<comment type="subcellular location">
    <subcellularLocation>
        <location evidence="1">Mitochondrion membrane</location>
    </subcellularLocation>
</comment>
<dbReference type="Proteomes" id="UP000639338">
    <property type="component" value="Unassembled WGS sequence"/>
</dbReference>
<evidence type="ECO:0000256" key="2">
    <source>
        <dbReference type="ARBA" id="ARBA00005699"/>
    </source>
</evidence>
<keyword evidence="7 10" id="KW-0496">Mitochondrion</keyword>
<comment type="caution">
    <text evidence="11">The sequence shown here is derived from an EMBL/GenBank/DDBJ whole genome shotgun (WGS) entry which is preliminary data.</text>
</comment>
<keyword evidence="12" id="KW-1185">Reference proteome</keyword>
<keyword evidence="3 10" id="KW-0813">Transport</keyword>
<keyword evidence="6 10" id="KW-0406">Ion transport</keyword>
<evidence type="ECO:0000256" key="10">
    <source>
        <dbReference type="PIRNR" id="PIRNR017835"/>
    </source>
</evidence>
<dbReference type="GO" id="GO:0045259">
    <property type="term" value="C:proton-transporting ATP synthase complex"/>
    <property type="evidence" value="ECO:0007669"/>
    <property type="project" value="UniProtKB-UniRule"/>
</dbReference>
<dbReference type="OrthoDB" id="437at2759"/>
<sequence>MAQLVGKVISLAKTGAVVAKPKLQILAKYAKVELVPPTVADIPAIRSGLSKLVHSAKTGAYRNLTVREAWVNTLVAVEIYCWFFIGECIGKRSLVGYDV</sequence>
<proteinExistence type="inferred from homology"/>
<organism evidence="11 12">
    <name type="scientific">Aphidius gifuensis</name>
    <name type="common">Parasitoid wasp</name>
    <dbReference type="NCBI Taxonomy" id="684658"/>
    <lineage>
        <taxon>Eukaryota</taxon>
        <taxon>Metazoa</taxon>
        <taxon>Ecdysozoa</taxon>
        <taxon>Arthropoda</taxon>
        <taxon>Hexapoda</taxon>
        <taxon>Insecta</taxon>
        <taxon>Pterygota</taxon>
        <taxon>Neoptera</taxon>
        <taxon>Endopterygota</taxon>
        <taxon>Hymenoptera</taxon>
        <taxon>Apocrita</taxon>
        <taxon>Ichneumonoidea</taxon>
        <taxon>Braconidae</taxon>
        <taxon>Aphidiinae</taxon>
        <taxon>Aphidius</taxon>
    </lineage>
</organism>
<keyword evidence="8 10" id="KW-0472">Membrane</keyword>
<comment type="similarity">
    <text evidence="2 10">Belongs to the ATPase g subunit family.</text>
</comment>
<evidence type="ECO:0000313" key="11">
    <source>
        <dbReference type="EMBL" id="KAF7998339.1"/>
    </source>
</evidence>